<reference evidence="2 3" key="1">
    <citation type="submission" date="2020-02" db="EMBL/GenBank/DDBJ databases">
        <title>Flavobacteriaceae Psychroflexus bacterium YR1-1, complete genome.</title>
        <authorList>
            <person name="Li Y."/>
            <person name="Wu S."/>
        </authorList>
    </citation>
    <scope>NUCLEOTIDE SEQUENCE [LARGE SCALE GENOMIC DNA]</scope>
    <source>
        <strain evidence="2 3">YR1-1</strain>
    </source>
</reference>
<keyword evidence="1" id="KW-0812">Transmembrane</keyword>
<dbReference type="Proteomes" id="UP000478505">
    <property type="component" value="Unassembled WGS sequence"/>
</dbReference>
<proteinExistence type="predicted"/>
<sequence>MLRTYSLLFKISIPIVILTLGIFYFFINPVTFAYTPQCPFHSLTGLHCPGCGSQRAFHEILHGNIWGGLQHNFLILLAVFVIGYKVYRAYLYKPKSKTTQSLLHHNAAPWIILALVLGFWILRNIPLEPFLILAP</sequence>
<accession>A0A6B3QYE2</accession>
<keyword evidence="1" id="KW-0472">Membrane</keyword>
<gene>
    <name evidence="2" type="ORF">G3567_03415</name>
</gene>
<dbReference type="RefSeq" id="WP_164003926.1">
    <property type="nucleotide sequence ID" value="NZ_JAAIKD010000002.1"/>
</dbReference>
<feature type="transmembrane region" description="Helical" evidence="1">
    <location>
        <begin position="7"/>
        <end position="27"/>
    </location>
</feature>
<evidence type="ECO:0000313" key="2">
    <source>
        <dbReference type="EMBL" id="NEV93196.1"/>
    </source>
</evidence>
<dbReference type="InterPro" id="IPR021215">
    <property type="entry name" value="DUF2752"/>
</dbReference>
<feature type="transmembrane region" description="Helical" evidence="1">
    <location>
        <begin position="107"/>
        <end position="125"/>
    </location>
</feature>
<comment type="caution">
    <text evidence="2">The sequence shown here is derived from an EMBL/GenBank/DDBJ whole genome shotgun (WGS) entry which is preliminary data.</text>
</comment>
<evidence type="ECO:0000313" key="3">
    <source>
        <dbReference type="Proteomes" id="UP000478505"/>
    </source>
</evidence>
<dbReference type="AlphaFoldDB" id="A0A6B3QYE2"/>
<keyword evidence="3" id="KW-1185">Reference proteome</keyword>
<dbReference type="EMBL" id="JAAIKD010000002">
    <property type="protein sequence ID" value="NEV93196.1"/>
    <property type="molecule type" value="Genomic_DNA"/>
</dbReference>
<protein>
    <submittedName>
        <fullName evidence="2">DUF2752 domain-containing protein</fullName>
    </submittedName>
</protein>
<dbReference type="Pfam" id="PF10825">
    <property type="entry name" value="DUF2752"/>
    <property type="match status" value="1"/>
</dbReference>
<keyword evidence="1" id="KW-1133">Transmembrane helix</keyword>
<feature type="transmembrane region" description="Helical" evidence="1">
    <location>
        <begin position="69"/>
        <end position="87"/>
    </location>
</feature>
<organism evidence="2 3">
    <name type="scientific">Psychroflexus aurantiacus</name>
    <dbReference type="NCBI Taxonomy" id="2709310"/>
    <lineage>
        <taxon>Bacteria</taxon>
        <taxon>Pseudomonadati</taxon>
        <taxon>Bacteroidota</taxon>
        <taxon>Flavobacteriia</taxon>
        <taxon>Flavobacteriales</taxon>
        <taxon>Flavobacteriaceae</taxon>
        <taxon>Psychroflexus</taxon>
    </lineage>
</organism>
<name>A0A6B3QYE2_9FLAO</name>
<evidence type="ECO:0000256" key="1">
    <source>
        <dbReference type="SAM" id="Phobius"/>
    </source>
</evidence>